<feature type="compositionally biased region" description="Low complexity" evidence="1">
    <location>
        <begin position="4076"/>
        <end position="4093"/>
    </location>
</feature>
<feature type="domain" description="Filamentous haemagglutinin FhaB/tRNA nuclease CdiA-like TPS" evidence="3">
    <location>
        <begin position="58"/>
        <end position="178"/>
    </location>
</feature>
<feature type="region of interest" description="Disordered" evidence="1">
    <location>
        <begin position="3722"/>
        <end position="3744"/>
    </location>
</feature>
<accession>A0A7X0JTD8</accession>
<dbReference type="SUPFAM" id="SSF51126">
    <property type="entry name" value="Pectin lyase-like"/>
    <property type="match status" value="1"/>
</dbReference>
<dbReference type="InterPro" id="IPR012334">
    <property type="entry name" value="Pectin_lyas_fold"/>
</dbReference>
<dbReference type="InterPro" id="IPR008619">
    <property type="entry name" value="Filamentous_hemagglutn_rpt"/>
</dbReference>
<dbReference type="Pfam" id="PF13332">
    <property type="entry name" value="Fil_haemagg_2"/>
    <property type="match status" value="2"/>
</dbReference>
<dbReference type="Pfam" id="PF05594">
    <property type="entry name" value="Fil_haemagg"/>
    <property type="match status" value="8"/>
</dbReference>
<sequence length="4725" mass="488945">MTTSNVRSPSRNWSAKLIAYCCCWSLLSQTFFTATAMADPIVDPKAPIEFRPTVHQSSNGTSVVDITAPSEAGVSLNQYERFDVNEKGLVLNNSLVDGESNLAGFLAANPNLSSRSANLIVNEVTGNVGSALLGQIEVFGDKASVIIANPYGIACNGCGFINTDSVALTTGRPLLTGGQLDLDISGNASVSVGELGLSGDVSALSLISGKIDLNGTTVVTGELNLVAGDMLYDYSQRAVKQGRGGNSEPLYAIDASQLGAMRAGSINIIVEGENAGVRLMGYANAERGNLNIDADGNVSLRGTAAAGGITIDSKAAVRQEKDFSAGQDINIHSKSLFVADGGAIQTAESLNVNVLDAAAIYGDTQVRGAATISAAGGITLGEEFLVGRGVNLQSEGTVTFAEGIFSAPSFNIQSAATETLAGATLRIDESLSIDGGNIDFAEGSYVIADGASLQFNNNDLFNSGAQILGRSFSASGNIGLNEQAGIIQTDQLALEFSDRFSNAGSITTEQFDTIRSPVFENLATGRISAPSIDVDGFFSNAGTLSNEGDLALHARDGLVSTGTIISSGLLSLNSEALLQLGGTIQASEAITAFSASGGIAINNLDLITAGDWNLDANGNDIQINNLQAQAAGTQWRAANIRLGGSVNVQTSELNIDINGAFDNTGAFTGFENLLLSSASFSNSGVLTAGGQISIDSASFDNQGSINAPTLILDVDTLSNSGSLSSNVLDVTLQTALNNSAGNIQVLDQFTLNSPGLINDGGLIVAGNFTGNINGDISNVVGVIEAKQQLILSGGSLNNQQGQISLSSGSISISGEIDNSGGQFRGANYRLSGGSYLSDSDSLLYATDSLGGTFFGEFNNQGLVYAINSIDLNAASLTNDSLIYSSSNALNVSGLLTNAGDIHGDTLNLYAGELINESNATLFAKDSATVSAGTLTNDSWISAINSLTVNAGTLNNNATIGGILLPLTVGNEELTGNGVLLVDSLSVNGGTINNAGSLLAESSGAIHIANLLDNQGEIFAADLLLSRITEDQLQSSPDIRRVISQSGLADINNRGRILSSTLQTNVGHINNESLIQADDITLLQANSVHNASDARLMSQTANLDISGELLNEGLIFAETALTLKAGELNNTTLINAGTADIAIEGVLDNSGSIIAATENAANSIQAHTLINTQDAVIRSASNLSLDVTGTGSGAGLINSGVIVSDRSIDLAGGDIRNNADAVLIALENINGLALSGDIDNAGRIAAGDVDTQSGSLTLGANNITNQSSGLIYSAGDIDIQAGGLLQNLSDGNDSGTVFAEKALSVSADRIENQWQISSIDVNIDVVDTLDNSGSIVSTDLLLKAGSLTNQSTGLISAVNSIDAAVDSMAQNSGQIIAASGLDFSSDALNNGGEMSAETIELMVNAEISNSGNILASTSLELNATSLDNDANGKIHASENATLELTGILSNAGELYAGDQLQISALRLINTGAIRAGDIGLTLNAPPSNEPSVNNSGSIAAESGWNAAGLGGGSIEISTQGDVLNSGVVAAERFNLHARSLENIDGTLSSSGRMNIDLQETLLNQQSSNGGVIQAADVLELTASDIDNQAYLLGLADINITATSLLNSGSINGGANITATLSENIINTGAFIAKQNATLLASSLTVDGVNSDIGFIQAGEIELTVPTIEVGQQGVLLSDSQLTINALNTLANAGHIQSGATEWLATGIGSEVNNSGFILAESLTVENLERYHSVAGLLDAQGDITLDLSALSDSRISLEQGAQMVSRAGHLLLAANTISNDSSLIDGVGALTIRTDTYENLGNAAINGGDVHLEVRRLVNTGIIGGNLLGGVGLEEVINDGGVISADGISWDLKLLQNNGGRIDSTADISIITDVFENSGGDVYANSGSIGLTVNNSFSNTSNIVASGALSISADSLSNRGLLAGGSVSLFGRDIDQYGNLQSSGSVSLTAQNELYFAVGSLSQAASLTASGRSISNFGTIAGSGSAIFNTGQGDFNNNADILFAGVTVNAGSIVNTGLIQSNGNDSFNADTINNSGFIYGGNSTVQARSLLRNLGVISSANDLTITAPELINRGGYLAGANLTLNASNTVDNSGGVLYATSGALSVDTQELILAAFQTTQNLSESETVDLVTASDSGKADAVSDIANQLEQDLAATSDQAEQDALIAAASSAIQAELPGISEAEQSALTMLLSQQGDNPDNSVEVVQESLLYSAGELNLNVGSDLKVEGDISSVQAATITVAGGIEQQGRIASGSNLTINLAGDFNSDRSALTTLNSGGDVFVSPTGTQLNDRVYTASRQNLELNGANNISLIDSSLQAGNNLSVNNSADAELMLSGNQARLYAAGNLDLSSGIKSIHIDAINDKNNIEVRNANIKLSGDFNNSGHVKSTGTFNMDVGGDLNLASGSMLHGSTLDLTLTQQPDFSQETIKADTLLTLRLPEFSLASGETLRMDGAVHIFADGNISNSGQIISRNAGIHLGAQNISNHAGATLVASGSINGAASSTASNSGYIGSLSSIAWTGGFGGFNASSGTIASKGSIFLGGGDRAVNDGIIHAENHVTLQANDLSVNLGVIQADSVTFDGRSGANQGLVSVSGIGGITFVGFSQDAQDNSNPPEINGPGNVNTGPSGDTPDGLGNHGEEDTTPATANNDNQSGAGTAGSVNTRNGGAIDDADIRARRDLIGIDQLRQLALSGDIDDALASQLLNGPVSGSLASTTTRPAAPSALDLDQLFAGISVNSQPAPDDDNDQSTLPSQPNPLADPATLTAEQRIAATEVIVQVSDEDFAEALAAGSPQGATAGSFWDTSDLENRLAQLHSRQLRSNGQPNENTNPAFNNIQVDPDEFAQNIRRLLAQGFFNDSIYDYAQAYFNGSSPTPVENDSKDQNDSTHLLTYGQLIDPDSGTLLANGTFINSGETETQAHTRFVLNDQQLLGEVAQETLDFLQDLPSSEEESESTDVARNTLAALGIEFKPDEDGKMDLSGRSIAGRGLDNLQITEDEDGNLFIAVADQRRGISLGNMAGLFSPNLDGTYTDANGNRVSKEAFQAQVAENNPHLFGSSGADDAENRSAYFNSILARADANSLNNIAAGGVTIVGGRDAEGNYTQLAGNFINTGSIDTDNLTVMAQGVVLGDNSSINTRGDFYLDVKNDIDLGVGQHLNIGNNFIAKTDGDIKLQAERIESNHTRGGVTVEEVNHRLASLNVGGNLLWDAGNNVLLSGATLNVGGAAQIKAANDVRIEAVANSQSETEKRKNFEETFSSLTHEGSRLSALGDISVIAGNNLDVIGSNIVAGNSDIQSNISLAASGNMTIASVTDENYHYRFHKKKKSFGRSKTYTEESLDSKNISSNVIATGNVFINSAIDNEGKVGITKSNNVSIVGSNVGAGGRTIVAAQNNVEILSAIEQFGSYKQKKKSGFLGISKSSNSNLQTQARHVESRVVSGFDTQVLAGNDLNLRASNVAAKNDVELRAGILNESGTLTLNAGTNTDYNKKVSYKKRTGLIVTGNGIAVSAAQERGQETLSNTAVGSTVTGGGDGTLVAAQDVNVIGSLVEVGGKIRINAGRDVNIVDKAQSLTSTDWANEKTSGISFSADRNSVGAFIGKESEKNKTTTTNSVNAPSALQAGDDVVIQSGRDINQVGSIVNAGKDALYIAKNDINIAPSINTNTQESTYESSRSGLGVNIQHNLGNTLDAIQNIGGGDNAVSQASSVLAAVDAITSFTQGPSASVHIGNSRSTEHSISSQENAQNSQIKAAGNVVLKADGDANLAAVDINAGNTIAVAANDINILAADQQYNNDVDSESTSSGFLLRGGGNQASIGVSYNQSTAESNQNGGRAAVSNFSATNISLDAKNDLLIEGANLSAANDIKLVAANDISINSAQNNSSSSTDSNSVNGGMGLAVTVGQGGASVGYYVEAGFSKNDLDRESSSYQNASINAGGNLIVNSGNDTSIIGANLEGDNVDIDVGGDFTLASQQDTATADGQRMDASVSATVGFGFSLSGSVGYGETEGNKNWVQNQTSIIGRQSVDVDVAGHTQLDGSLIANIDENGIDQGNLDLTTSSIGFSNFEGSDQETSSYLNISGGYSNQGSSGTSSAGTGNGTRSGGGITQEGSTSWGVNGYHNERDREQITRATVGQGNITVTGGEGSGEEELANLNRDIDQAQVLLKDEESETTLYVTSSSIDAVSNPSQTLDQWKTGLSNYGSNTLEAIQSLDRAADLGGLVIDAFAEHGLAGGFGAALDSAATKAAGWQFIKYHPELLAKLIDNNATAEEKEEAYQAYTDILSDITRTEQELDVDVIISEIDAKGATDGQGDIYINHGEGGTSVSDDSEVIGGLAHETAHNSDDRSESNADYIGRKAEETFEQELELAGIELGGHSESAQQEWLEQNRNSELVINNTRDFMNEDASNLRFYDEAGHYYTTFFVGLQVGLDGEVAATLARFSQLPDEVNNLDAFSNRVRSAAADIAESFGVEDNSSNVEEQMLTIYNRLHSLTGGDAVAMREEISQRIIVAETSEEKGLLIHLLGDSYAHTRLDDPAKLYGGADDTHNLGHGLDGTAPDQIHQRPELFEAYVENLAQVLAVDAPTPLSADTLQQTQDTLIGAVNNAVENSYINVDDEGYSVGPEGDDGHFVFSDGAAAKQTVQNIRDLVLGAVGENSSSLVDSPESNTLDHWRENNNDRLKDIGNYIDNATNVRDENKRRLEIQISNELTEAVKKVINSGAESEIKK</sequence>
<evidence type="ECO:0000313" key="4">
    <source>
        <dbReference type="EMBL" id="MBB6521095.1"/>
    </source>
</evidence>
<evidence type="ECO:0000313" key="5">
    <source>
        <dbReference type="Proteomes" id="UP000528457"/>
    </source>
</evidence>
<dbReference type="RefSeq" id="WP_166849459.1">
    <property type="nucleotide sequence ID" value="NZ_JAAONY010000001.1"/>
</dbReference>
<proteinExistence type="predicted"/>
<dbReference type="InterPro" id="IPR025157">
    <property type="entry name" value="Hemagglutinin_rpt"/>
</dbReference>
<feature type="chain" id="PRO_5031255200" evidence="2">
    <location>
        <begin position="39"/>
        <end position="4725"/>
    </location>
</feature>
<dbReference type="Pfam" id="PF05860">
    <property type="entry name" value="TPS"/>
    <property type="match status" value="1"/>
</dbReference>
<dbReference type="SMART" id="SM00912">
    <property type="entry name" value="Haemagg_act"/>
    <property type="match status" value="1"/>
</dbReference>
<dbReference type="InterPro" id="IPR008638">
    <property type="entry name" value="FhaB/CdiA-like_TPS"/>
</dbReference>
<comment type="caution">
    <text evidence="4">The sequence shown here is derived from an EMBL/GenBank/DDBJ whole genome shotgun (WGS) entry which is preliminary data.</text>
</comment>
<organism evidence="4 5">
    <name type="scientific">Pseudoteredinibacter isoporae</name>
    <dbReference type="NCBI Taxonomy" id="570281"/>
    <lineage>
        <taxon>Bacteria</taxon>
        <taxon>Pseudomonadati</taxon>
        <taxon>Pseudomonadota</taxon>
        <taxon>Gammaproteobacteria</taxon>
        <taxon>Cellvibrionales</taxon>
        <taxon>Cellvibrionaceae</taxon>
        <taxon>Pseudoteredinibacter</taxon>
    </lineage>
</organism>
<feature type="compositionally biased region" description="Polar residues" evidence="1">
    <location>
        <begin position="2606"/>
        <end position="2628"/>
    </location>
</feature>
<evidence type="ECO:0000256" key="1">
    <source>
        <dbReference type="SAM" id="MobiDB-lite"/>
    </source>
</evidence>
<name>A0A7X0JTD8_9GAMM</name>
<feature type="compositionally biased region" description="Gly residues" evidence="1">
    <location>
        <begin position="4094"/>
        <end position="4105"/>
    </location>
</feature>
<feature type="region of interest" description="Disordered" evidence="1">
    <location>
        <begin position="2736"/>
        <end position="2761"/>
    </location>
</feature>
<evidence type="ECO:0000259" key="3">
    <source>
        <dbReference type="SMART" id="SM00912"/>
    </source>
</evidence>
<dbReference type="NCBIfam" id="TIGR01901">
    <property type="entry name" value="adhes_NPXG"/>
    <property type="match status" value="1"/>
</dbReference>
<dbReference type="InterPro" id="IPR011050">
    <property type="entry name" value="Pectin_lyase_fold/virulence"/>
</dbReference>
<feature type="region of interest" description="Disordered" evidence="1">
    <location>
        <begin position="2605"/>
        <end position="2669"/>
    </location>
</feature>
<evidence type="ECO:0000256" key="2">
    <source>
        <dbReference type="SAM" id="SignalP"/>
    </source>
</evidence>
<keyword evidence="5" id="KW-1185">Reference proteome</keyword>
<keyword evidence="2" id="KW-0732">Signal</keyword>
<dbReference type="GO" id="GO:0003824">
    <property type="term" value="F:catalytic activity"/>
    <property type="evidence" value="ECO:0007669"/>
    <property type="project" value="UniProtKB-ARBA"/>
</dbReference>
<feature type="region of interest" description="Disordered" evidence="1">
    <location>
        <begin position="4075"/>
        <end position="4117"/>
    </location>
</feature>
<reference evidence="4 5" key="1">
    <citation type="submission" date="2020-08" db="EMBL/GenBank/DDBJ databases">
        <title>Genomic Encyclopedia of Type Strains, Phase IV (KMG-IV): sequencing the most valuable type-strain genomes for metagenomic binning, comparative biology and taxonomic classification.</title>
        <authorList>
            <person name="Goeker M."/>
        </authorList>
    </citation>
    <scope>NUCLEOTIDE SEQUENCE [LARGE SCALE GENOMIC DNA]</scope>
    <source>
        <strain evidence="4 5">DSM 22368</strain>
    </source>
</reference>
<dbReference type="InParanoid" id="A0A7X0JTD8"/>
<feature type="compositionally biased region" description="Polar residues" evidence="1">
    <location>
        <begin position="2644"/>
        <end position="2666"/>
    </location>
</feature>
<dbReference type="EMBL" id="JACHHT010000001">
    <property type="protein sequence ID" value="MBB6521095.1"/>
    <property type="molecule type" value="Genomic_DNA"/>
</dbReference>
<dbReference type="InterPro" id="IPR010069">
    <property type="entry name" value="CdiA_FHA1_rpt"/>
</dbReference>
<feature type="signal peptide" evidence="2">
    <location>
        <begin position="1"/>
        <end position="38"/>
    </location>
</feature>
<protein>
    <submittedName>
        <fullName evidence="4">Filamentous hemagglutinin family protein</fullName>
    </submittedName>
</protein>
<gene>
    <name evidence="4" type="ORF">HNR48_001373</name>
</gene>
<dbReference type="Proteomes" id="UP000528457">
    <property type="component" value="Unassembled WGS sequence"/>
</dbReference>
<dbReference type="Gene3D" id="2.160.20.10">
    <property type="entry name" value="Single-stranded right-handed beta-helix, Pectin lyase-like"/>
    <property type="match status" value="1"/>
</dbReference>
<dbReference type="NCBIfam" id="TIGR01731">
    <property type="entry name" value="fil_hemag_20aa"/>
    <property type="match status" value="11"/>
</dbReference>